<keyword evidence="2 8" id="KW-0963">Cytoplasm</keyword>
<keyword evidence="3 8" id="KW-0235">DNA replication</keyword>
<evidence type="ECO:0000256" key="5">
    <source>
        <dbReference type="ARBA" id="ARBA00022840"/>
    </source>
</evidence>
<dbReference type="GO" id="GO:0006270">
    <property type="term" value="P:DNA replication initiation"/>
    <property type="evidence" value="ECO:0007669"/>
    <property type="project" value="UniProtKB-UniRule"/>
</dbReference>
<evidence type="ECO:0000256" key="4">
    <source>
        <dbReference type="ARBA" id="ARBA00022741"/>
    </source>
</evidence>
<dbReference type="Gene3D" id="3.30.300.180">
    <property type="match status" value="1"/>
</dbReference>
<comment type="function">
    <text evidence="8 10">Plays an essential role in the initiation and regulation of chromosomal replication. ATP-DnaA binds to the origin of replication (oriC) to initiate formation of the DNA replication initiation complex once per cell cycle. Binds the DnaA box (a 9 base pair repeat at the origin) and separates the double-stranded (ds)DNA. Forms a right-handed helical filament on oriC DNA; dsDNA binds to the exterior of the filament while single-stranded (ss)DNA is stabiized in the filament's interior. The ATP-DnaA-oriC complex binds and stabilizes one strand of the AT-rich DNA unwinding element (DUE), permitting loading of DNA polymerase. After initiation quickly degrades to an ADP-DnaA complex that is not apt for DNA replication. Binds acidic phospholipids.</text>
</comment>
<dbReference type="InterPro" id="IPR020591">
    <property type="entry name" value="Chromosome_initiator_DnaA-like"/>
</dbReference>
<evidence type="ECO:0000256" key="6">
    <source>
        <dbReference type="ARBA" id="ARBA00023121"/>
    </source>
</evidence>
<dbReference type="InterPro" id="IPR013159">
    <property type="entry name" value="DnaA_C"/>
</dbReference>
<evidence type="ECO:0000256" key="8">
    <source>
        <dbReference type="HAMAP-Rule" id="MF_00377"/>
    </source>
</evidence>
<dbReference type="InterPro" id="IPR013317">
    <property type="entry name" value="DnaA_dom"/>
</dbReference>
<dbReference type="GO" id="GO:0005886">
    <property type="term" value="C:plasma membrane"/>
    <property type="evidence" value="ECO:0007669"/>
    <property type="project" value="TreeGrafter"/>
</dbReference>
<dbReference type="Pfam" id="PF11638">
    <property type="entry name" value="DnaA_N"/>
    <property type="match status" value="1"/>
</dbReference>
<feature type="binding site" evidence="8">
    <location>
        <position position="194"/>
    </location>
    <ligand>
        <name>ATP</name>
        <dbReference type="ChEBI" id="CHEBI:30616"/>
    </ligand>
</feature>
<dbReference type="CDD" id="cd06571">
    <property type="entry name" value="Bac_DnaA_C"/>
    <property type="match status" value="1"/>
</dbReference>
<dbReference type="Gene3D" id="1.10.1750.10">
    <property type="match status" value="1"/>
</dbReference>
<evidence type="ECO:0000256" key="2">
    <source>
        <dbReference type="ARBA" id="ARBA00022490"/>
    </source>
</evidence>
<evidence type="ECO:0000313" key="16">
    <source>
        <dbReference type="Proteomes" id="UP000001494"/>
    </source>
</evidence>
<keyword evidence="5 8" id="KW-0067">ATP-binding</keyword>
<dbReference type="PROSITE" id="PS01008">
    <property type="entry name" value="DNAA"/>
    <property type="match status" value="1"/>
</dbReference>
<evidence type="ECO:0000256" key="10">
    <source>
        <dbReference type="RuleBase" id="RU000577"/>
    </source>
</evidence>
<dbReference type="InterPro" id="IPR018312">
    <property type="entry name" value="Chromosome_initiator_DnaA_CS"/>
</dbReference>
<dbReference type="InterPro" id="IPR038454">
    <property type="entry name" value="DnaA_N_sf"/>
</dbReference>
<evidence type="ECO:0000256" key="9">
    <source>
        <dbReference type="NCBIfam" id="TIGR00362"/>
    </source>
</evidence>
<dbReference type="PANTHER" id="PTHR30050">
    <property type="entry name" value="CHROMOSOMAL REPLICATION INITIATOR PROTEIN DNAA"/>
    <property type="match status" value="1"/>
</dbReference>
<dbReference type="GO" id="GO:0006275">
    <property type="term" value="P:regulation of DNA replication"/>
    <property type="evidence" value="ECO:0007669"/>
    <property type="project" value="UniProtKB-UniRule"/>
</dbReference>
<comment type="subcellular location">
    <subcellularLocation>
        <location evidence="8">Cytoplasm</location>
    </subcellularLocation>
</comment>
<gene>
    <name evidence="8" type="primary">dnaA</name>
    <name evidence="15" type="ordered locus">Zmob_0001</name>
</gene>
<dbReference type="HOGENOM" id="CLU_026910_3_0_5"/>
<comment type="subunit">
    <text evidence="8">Oligomerizes as a right-handed, spiral filament on DNA at oriC.</text>
</comment>
<evidence type="ECO:0000256" key="3">
    <source>
        <dbReference type="ARBA" id="ARBA00022705"/>
    </source>
</evidence>
<dbReference type="AlphaFoldDB" id="A0A0H3FVM5"/>
<dbReference type="SUPFAM" id="SSF52540">
    <property type="entry name" value="P-loop containing nucleoside triphosphate hydrolases"/>
    <property type="match status" value="1"/>
</dbReference>
<sequence length="484" mass="55195">MQPPSQDWASLLPAAWSEARQILRKKCGSRTFESWLKSLMLADFDSQKKIIRLACPSEFMANWISSHLSDELLLAWRTVWPGIAEVKVSVRNPESQPLLLDVTEIELPLGDQPRPLPKKPAKKKQSVPATPKSTSPEKKAEGEDQNQFEERYNFDNFVVGKANDLAYRAACTFAEGGKLDFNPLFLYGGTGLGKTHLMHAVGIEYLKRHPNSTALYMSAEKFMYDFVASMRAKDTHSFKARLRSADLLMIDDVQFIAGKDSTQEEFFHTMNEVITAGRRLVISADRSPQDLERIESRILSRLSWGLVADVNPADFELRLNIILKKLEAMPQVSMPEDIVFFLAKRICTNVRELEGALNRVVAYATLSNRPINMDFVTETLADLLRTTQQRVTVEDIQKRVCDHYHLKLADMSSKRRDRVIARPRQVAMYLSKQLTSRSLPEIGQRFGGRDHTTVIHAIRQIEKLRITDEDVDSDVRLLMRQFEG</sequence>
<feature type="compositionally biased region" description="Basic residues" evidence="12">
    <location>
        <begin position="116"/>
        <end position="125"/>
    </location>
</feature>
<dbReference type="RefSeq" id="WP_011241150.1">
    <property type="nucleotide sequence ID" value="NC_017262.1"/>
</dbReference>
<dbReference type="PRINTS" id="PR00051">
    <property type="entry name" value="DNAA"/>
</dbReference>
<dbReference type="GO" id="GO:0005524">
    <property type="term" value="F:ATP binding"/>
    <property type="evidence" value="ECO:0007669"/>
    <property type="project" value="UniProtKB-UniRule"/>
</dbReference>
<comment type="caution">
    <text evidence="8">Lacks conserved residue(s) required for the propagation of feature annotation.</text>
</comment>
<dbReference type="SMART" id="SM00760">
    <property type="entry name" value="Bac_DnaA_C"/>
    <property type="match status" value="1"/>
</dbReference>
<dbReference type="EMBL" id="CP002850">
    <property type="protein sequence ID" value="AEH61858.1"/>
    <property type="molecule type" value="Genomic_DNA"/>
</dbReference>
<keyword evidence="6 8" id="KW-0446">Lipid-binding</keyword>
<name>A0A0H3FVM5_ZYMMA</name>
<feature type="binding site" evidence="8">
    <location>
        <position position="193"/>
    </location>
    <ligand>
        <name>ATP</name>
        <dbReference type="ChEBI" id="CHEBI:30616"/>
    </ligand>
</feature>
<keyword evidence="7 8" id="KW-0238">DNA-binding</keyword>
<dbReference type="GO" id="GO:0008289">
    <property type="term" value="F:lipid binding"/>
    <property type="evidence" value="ECO:0007669"/>
    <property type="project" value="UniProtKB-KW"/>
</dbReference>
<comment type="domain">
    <text evidence="8">Domain I is involved in oligomerization and binding regulators, domain II is flexibile and of varying length in different bacteria, domain III forms the AAA+ region, while domain IV binds dsDNA.</text>
</comment>
<dbReference type="Pfam" id="PF08299">
    <property type="entry name" value="Bac_DnaA_C"/>
    <property type="match status" value="1"/>
</dbReference>
<organism evidence="15 16">
    <name type="scientific">Zymomonas mobilis subsp. mobilis (strain ATCC 10988 / DSM 424 / LMG 404 / NCIMB 8938 / NRRL B-806 / ZM1)</name>
    <dbReference type="NCBI Taxonomy" id="555217"/>
    <lineage>
        <taxon>Bacteria</taxon>
        <taxon>Pseudomonadati</taxon>
        <taxon>Pseudomonadota</taxon>
        <taxon>Alphaproteobacteria</taxon>
        <taxon>Sphingomonadales</taxon>
        <taxon>Zymomonadaceae</taxon>
        <taxon>Zymomonas</taxon>
    </lineage>
</organism>
<dbReference type="HAMAP" id="MF_00377">
    <property type="entry name" value="DnaA_bact"/>
    <property type="match status" value="1"/>
</dbReference>
<reference evidence="15 16" key="1">
    <citation type="journal article" date="2011" name="J. Bacteriol.">
        <title>Genome sequence of the ethanol-producing Zymomonas mobilis subsp. mobilis lectotype strain ATCC 10988.</title>
        <authorList>
            <person name="Pappas K.M."/>
            <person name="Kouvelis V.N."/>
            <person name="Saunders E."/>
            <person name="Brettin T.S."/>
            <person name="Bruce D."/>
            <person name="Detter C."/>
            <person name="Balakireva M."/>
            <person name="Han C.S."/>
            <person name="Savvakis G."/>
            <person name="Kyrpides N.C."/>
            <person name="Typas M.A."/>
        </authorList>
    </citation>
    <scope>NUCLEOTIDE SEQUENCE [LARGE SCALE GENOMIC DNA]</scope>
    <source>
        <strain evidence="16">ATCC 10988 / DSM 424 / CCUG 17860 / LMG 404 / NCIMB 8938 / NRRL B-806 / ZM1</strain>
    </source>
</reference>
<dbReference type="GO" id="GO:0003688">
    <property type="term" value="F:DNA replication origin binding"/>
    <property type="evidence" value="ECO:0007669"/>
    <property type="project" value="UniProtKB-UniRule"/>
</dbReference>
<feature type="compositionally biased region" description="Basic and acidic residues" evidence="12">
    <location>
        <begin position="135"/>
        <end position="146"/>
    </location>
</feature>
<dbReference type="Proteomes" id="UP000001494">
    <property type="component" value="Chromosome"/>
</dbReference>
<dbReference type="FunFam" id="3.40.50.300:FF:000668">
    <property type="entry name" value="Chromosomal replication initiator protein DnaA"/>
    <property type="match status" value="1"/>
</dbReference>
<comment type="similarity">
    <text evidence="1 8 11">Belongs to the DnaA family.</text>
</comment>
<dbReference type="InterPro" id="IPR024633">
    <property type="entry name" value="DnaA_N_dom"/>
</dbReference>
<dbReference type="GO" id="GO:0005737">
    <property type="term" value="C:cytoplasm"/>
    <property type="evidence" value="ECO:0007669"/>
    <property type="project" value="UniProtKB-SubCell"/>
</dbReference>
<feature type="region of interest" description="Disordered" evidence="12">
    <location>
        <begin position="110"/>
        <end position="146"/>
    </location>
</feature>
<evidence type="ECO:0000256" key="12">
    <source>
        <dbReference type="SAM" id="MobiDB-lite"/>
    </source>
</evidence>
<dbReference type="Pfam" id="PF00308">
    <property type="entry name" value="Bac_DnaA"/>
    <property type="match status" value="1"/>
</dbReference>
<dbReference type="SMART" id="SM00382">
    <property type="entry name" value="AAA"/>
    <property type="match status" value="1"/>
</dbReference>
<evidence type="ECO:0000259" key="13">
    <source>
        <dbReference type="SMART" id="SM00382"/>
    </source>
</evidence>
<dbReference type="Gene3D" id="1.10.8.60">
    <property type="match status" value="1"/>
</dbReference>
<dbReference type="InterPro" id="IPR001957">
    <property type="entry name" value="Chromosome_initiator_DnaA"/>
</dbReference>
<evidence type="ECO:0000259" key="14">
    <source>
        <dbReference type="SMART" id="SM00760"/>
    </source>
</evidence>
<dbReference type="SUPFAM" id="SSF48295">
    <property type="entry name" value="TrpR-like"/>
    <property type="match status" value="1"/>
</dbReference>
<dbReference type="PANTHER" id="PTHR30050:SF2">
    <property type="entry name" value="CHROMOSOMAL REPLICATION INITIATOR PROTEIN DNAA"/>
    <property type="match status" value="1"/>
</dbReference>
<dbReference type="CDD" id="cd00009">
    <property type="entry name" value="AAA"/>
    <property type="match status" value="1"/>
</dbReference>
<evidence type="ECO:0000313" key="15">
    <source>
        <dbReference type="EMBL" id="AEH61858.1"/>
    </source>
</evidence>
<evidence type="ECO:0000256" key="11">
    <source>
        <dbReference type="RuleBase" id="RU004227"/>
    </source>
</evidence>
<dbReference type="eggNOG" id="COG0593">
    <property type="taxonomic scope" value="Bacteria"/>
</dbReference>
<dbReference type="InterPro" id="IPR010921">
    <property type="entry name" value="Trp_repressor/repl_initiator"/>
</dbReference>
<protein>
    <recommendedName>
        <fullName evidence="8 9">Chromosomal replication initiator protein DnaA</fullName>
    </recommendedName>
</protein>
<dbReference type="NCBIfam" id="TIGR00362">
    <property type="entry name" value="DnaA"/>
    <property type="match status" value="1"/>
</dbReference>
<dbReference type="GeneID" id="79903548"/>
<accession>A0A0H3FVM5</accession>
<feature type="binding site" evidence="8">
    <location>
        <position position="191"/>
    </location>
    <ligand>
        <name>ATP</name>
        <dbReference type="ChEBI" id="CHEBI:30616"/>
    </ligand>
</feature>
<dbReference type="Gene3D" id="3.40.50.300">
    <property type="entry name" value="P-loop containing nucleotide triphosphate hydrolases"/>
    <property type="match status" value="1"/>
</dbReference>
<proteinExistence type="inferred from homology"/>
<evidence type="ECO:0000256" key="7">
    <source>
        <dbReference type="ARBA" id="ARBA00023125"/>
    </source>
</evidence>
<feature type="binding site" evidence="8">
    <location>
        <position position="195"/>
    </location>
    <ligand>
        <name>ATP</name>
        <dbReference type="ChEBI" id="CHEBI:30616"/>
    </ligand>
</feature>
<feature type="region of interest" description="Domain I, interacts with DnaA modulators" evidence="8">
    <location>
        <begin position="1"/>
        <end position="122"/>
    </location>
</feature>
<feature type="domain" description="Chromosomal replication initiator DnaA C-terminal" evidence="14">
    <location>
        <begin position="392"/>
        <end position="461"/>
    </location>
</feature>
<feature type="domain" description="AAA+ ATPase" evidence="13">
    <location>
        <begin position="180"/>
        <end position="310"/>
    </location>
</feature>
<dbReference type="InterPro" id="IPR027417">
    <property type="entry name" value="P-loop_NTPase"/>
</dbReference>
<dbReference type="OrthoDB" id="9807019at2"/>
<dbReference type="SMR" id="A0A0H3FVM5"/>
<dbReference type="KEGG" id="zmm:Zmob_0001"/>
<evidence type="ECO:0000256" key="1">
    <source>
        <dbReference type="ARBA" id="ARBA00006583"/>
    </source>
</evidence>
<feature type="region of interest" description="Domain IV, binds dsDNA" evidence="8">
    <location>
        <begin position="365"/>
        <end position="484"/>
    </location>
</feature>
<keyword evidence="4 8" id="KW-0547">Nucleotide-binding</keyword>
<dbReference type="InterPro" id="IPR003593">
    <property type="entry name" value="AAA+_ATPase"/>
</dbReference>